<evidence type="ECO:0000313" key="5">
    <source>
        <dbReference type="Proteomes" id="UP000177996"/>
    </source>
</evidence>
<dbReference type="CDD" id="cd00118">
    <property type="entry name" value="LysM"/>
    <property type="match status" value="2"/>
</dbReference>
<dbReference type="InterPro" id="IPR016047">
    <property type="entry name" value="M23ase_b-sheet_dom"/>
</dbReference>
<keyword evidence="2" id="KW-0812">Transmembrane</keyword>
<feature type="domain" description="LysM" evidence="3">
    <location>
        <begin position="124"/>
        <end position="168"/>
    </location>
</feature>
<keyword evidence="2" id="KW-1133">Transmembrane helix</keyword>
<feature type="domain" description="LysM" evidence="3">
    <location>
        <begin position="174"/>
        <end position="218"/>
    </location>
</feature>
<dbReference type="PANTHER" id="PTHR21666">
    <property type="entry name" value="PEPTIDASE-RELATED"/>
    <property type="match status" value="1"/>
</dbReference>
<evidence type="ECO:0000256" key="2">
    <source>
        <dbReference type="SAM" id="Phobius"/>
    </source>
</evidence>
<evidence type="ECO:0000256" key="1">
    <source>
        <dbReference type="ARBA" id="ARBA00022729"/>
    </source>
</evidence>
<keyword evidence="1" id="KW-0732">Signal</keyword>
<keyword evidence="2" id="KW-0472">Membrane</keyword>
<protein>
    <recommendedName>
        <fullName evidence="3">LysM domain-containing protein</fullName>
    </recommendedName>
</protein>
<gene>
    <name evidence="4" type="ORF">A3D65_05335</name>
</gene>
<name>A0A1G2D9Z2_9BACT</name>
<dbReference type="Gene3D" id="3.10.350.10">
    <property type="entry name" value="LysM domain"/>
    <property type="match status" value="2"/>
</dbReference>
<dbReference type="AlphaFoldDB" id="A0A1G2D9Z2"/>
<sequence>MRAFGRVRNHTRLPKTPDVFRASLLSWKRLAFPVLVFVIFPGAVAYAGFFSFFSDIFTKVNKEEKRINSQNIVLLAAAAGSEFSPKFAPSDVNTVAGSALLADVGPIGGPADVDNENYSKGEISIYVVRAGDSYSAIANMFDVSINTILWANNLSRGANLQVGQTLVILPVSGVEYTVKKGDTLAGIVKKFKGDIDEVRAYNGLLEGDVLALGTVVIIPDGEIATAVVSTVPASSKLRGVSGVSYQGYYAPPLPAGFRKTQGLHGYNGVDLALYRSAPVLASAGGQVIVARGSGYNGGYGKYVVIAHSNGTQTLYSHLDSVSVSVGDVMYSGQQIGRVGSTGRSTGPHLHFEVRGARNPF</sequence>
<comment type="caution">
    <text evidence="4">The sequence shown here is derived from an EMBL/GenBank/DDBJ whole genome shotgun (WGS) entry which is preliminary data.</text>
</comment>
<dbReference type="InterPro" id="IPR018392">
    <property type="entry name" value="LysM"/>
</dbReference>
<dbReference type="InterPro" id="IPR036779">
    <property type="entry name" value="LysM_dom_sf"/>
</dbReference>
<dbReference type="InterPro" id="IPR050570">
    <property type="entry name" value="Cell_wall_metabolism_enzyme"/>
</dbReference>
<dbReference type="CDD" id="cd12797">
    <property type="entry name" value="M23_peptidase"/>
    <property type="match status" value="1"/>
</dbReference>
<dbReference type="PANTHER" id="PTHR21666:SF289">
    <property type="entry name" value="L-ALA--D-GLU ENDOPEPTIDASE"/>
    <property type="match status" value="1"/>
</dbReference>
<dbReference type="InterPro" id="IPR011055">
    <property type="entry name" value="Dup_hybrid_motif"/>
</dbReference>
<dbReference type="SUPFAM" id="SSF51261">
    <property type="entry name" value="Duplicated hybrid motif"/>
    <property type="match status" value="1"/>
</dbReference>
<proteinExistence type="predicted"/>
<dbReference type="Gene3D" id="2.70.70.10">
    <property type="entry name" value="Glucose Permease (Domain IIA)"/>
    <property type="match status" value="1"/>
</dbReference>
<dbReference type="EMBL" id="MHLL01000016">
    <property type="protein sequence ID" value="OGZ09721.1"/>
    <property type="molecule type" value="Genomic_DNA"/>
</dbReference>
<dbReference type="Proteomes" id="UP000177996">
    <property type="component" value="Unassembled WGS sequence"/>
</dbReference>
<dbReference type="SMART" id="SM00257">
    <property type="entry name" value="LysM"/>
    <property type="match status" value="2"/>
</dbReference>
<evidence type="ECO:0000259" key="3">
    <source>
        <dbReference type="PROSITE" id="PS51782"/>
    </source>
</evidence>
<dbReference type="STRING" id="1798661.A3D65_05335"/>
<dbReference type="Pfam" id="PF01476">
    <property type="entry name" value="LysM"/>
    <property type="match status" value="2"/>
</dbReference>
<dbReference type="PROSITE" id="PS51782">
    <property type="entry name" value="LYSM"/>
    <property type="match status" value="2"/>
</dbReference>
<organism evidence="4 5">
    <name type="scientific">Candidatus Lloydbacteria bacterium RIFCSPHIGHO2_02_FULL_50_13</name>
    <dbReference type="NCBI Taxonomy" id="1798661"/>
    <lineage>
        <taxon>Bacteria</taxon>
        <taxon>Candidatus Lloydiibacteriota</taxon>
    </lineage>
</organism>
<evidence type="ECO:0000313" key="4">
    <source>
        <dbReference type="EMBL" id="OGZ09721.1"/>
    </source>
</evidence>
<reference evidence="4 5" key="1">
    <citation type="journal article" date="2016" name="Nat. Commun.">
        <title>Thousands of microbial genomes shed light on interconnected biogeochemical processes in an aquifer system.</title>
        <authorList>
            <person name="Anantharaman K."/>
            <person name="Brown C.T."/>
            <person name="Hug L.A."/>
            <person name="Sharon I."/>
            <person name="Castelle C.J."/>
            <person name="Probst A.J."/>
            <person name="Thomas B.C."/>
            <person name="Singh A."/>
            <person name="Wilkins M.J."/>
            <person name="Karaoz U."/>
            <person name="Brodie E.L."/>
            <person name="Williams K.H."/>
            <person name="Hubbard S.S."/>
            <person name="Banfield J.F."/>
        </authorList>
    </citation>
    <scope>NUCLEOTIDE SEQUENCE [LARGE SCALE GENOMIC DNA]</scope>
</reference>
<dbReference type="GO" id="GO:0004222">
    <property type="term" value="F:metalloendopeptidase activity"/>
    <property type="evidence" value="ECO:0007669"/>
    <property type="project" value="TreeGrafter"/>
</dbReference>
<feature type="transmembrane region" description="Helical" evidence="2">
    <location>
        <begin position="30"/>
        <end position="53"/>
    </location>
</feature>
<dbReference type="Pfam" id="PF01551">
    <property type="entry name" value="Peptidase_M23"/>
    <property type="match status" value="1"/>
</dbReference>
<accession>A0A1G2D9Z2</accession>